<gene>
    <name evidence="7" type="primary">rplI</name>
    <name evidence="9" type="ORF">SAMN05660836_01712</name>
</gene>
<dbReference type="NCBIfam" id="TIGR00158">
    <property type="entry name" value="L9"/>
    <property type="match status" value="1"/>
</dbReference>
<dbReference type="SUPFAM" id="SSF55653">
    <property type="entry name" value="Ribosomal protein L9 C-domain"/>
    <property type="match status" value="1"/>
</dbReference>
<keyword evidence="5 7" id="KW-0687">Ribonucleoprotein</keyword>
<dbReference type="PROSITE" id="PS00651">
    <property type="entry name" value="RIBOSOMAL_L9"/>
    <property type="match status" value="1"/>
</dbReference>
<organism evidence="9 10">
    <name type="scientific">Thermodesulforhabdus norvegica</name>
    <dbReference type="NCBI Taxonomy" id="39841"/>
    <lineage>
        <taxon>Bacteria</taxon>
        <taxon>Pseudomonadati</taxon>
        <taxon>Thermodesulfobacteriota</taxon>
        <taxon>Syntrophobacteria</taxon>
        <taxon>Syntrophobacterales</taxon>
        <taxon>Thermodesulforhabdaceae</taxon>
        <taxon>Thermodesulforhabdus</taxon>
    </lineage>
</organism>
<dbReference type="InterPro" id="IPR036791">
    <property type="entry name" value="Ribosomal_bL9_C_sf"/>
</dbReference>
<keyword evidence="2 7" id="KW-0699">rRNA-binding</keyword>
<accession>A0A1I4U8U4</accession>
<keyword evidence="4 7" id="KW-0689">Ribosomal protein</keyword>
<dbReference type="SUPFAM" id="SSF55658">
    <property type="entry name" value="L9 N-domain-like"/>
    <property type="match status" value="1"/>
</dbReference>
<dbReference type="InterPro" id="IPR009027">
    <property type="entry name" value="Ribosomal_bL9/RNase_H1_N"/>
</dbReference>
<dbReference type="PANTHER" id="PTHR21368">
    <property type="entry name" value="50S RIBOSOMAL PROTEIN L9"/>
    <property type="match status" value="1"/>
</dbReference>
<evidence type="ECO:0000256" key="7">
    <source>
        <dbReference type="HAMAP-Rule" id="MF_00503"/>
    </source>
</evidence>
<evidence type="ECO:0000256" key="2">
    <source>
        <dbReference type="ARBA" id="ARBA00022730"/>
    </source>
</evidence>
<evidence type="ECO:0000313" key="10">
    <source>
        <dbReference type="Proteomes" id="UP000199611"/>
    </source>
</evidence>
<dbReference type="GO" id="GO:0005840">
    <property type="term" value="C:ribosome"/>
    <property type="evidence" value="ECO:0007669"/>
    <property type="project" value="UniProtKB-KW"/>
</dbReference>
<dbReference type="GO" id="GO:0019843">
    <property type="term" value="F:rRNA binding"/>
    <property type="evidence" value="ECO:0007669"/>
    <property type="project" value="UniProtKB-UniRule"/>
</dbReference>
<keyword evidence="10" id="KW-1185">Reference proteome</keyword>
<dbReference type="Gene3D" id="3.10.430.100">
    <property type="entry name" value="Ribosomal protein L9, C-terminal domain"/>
    <property type="match status" value="1"/>
</dbReference>
<feature type="domain" description="Ribosomal protein L9" evidence="8">
    <location>
        <begin position="16"/>
        <end position="43"/>
    </location>
</feature>
<dbReference type="InterPro" id="IPR000244">
    <property type="entry name" value="Ribosomal_bL9"/>
</dbReference>
<dbReference type="GO" id="GO:0006412">
    <property type="term" value="P:translation"/>
    <property type="evidence" value="ECO:0007669"/>
    <property type="project" value="UniProtKB-UniRule"/>
</dbReference>
<dbReference type="STRING" id="39841.SAMN05660836_01712"/>
<evidence type="ECO:0000259" key="8">
    <source>
        <dbReference type="PROSITE" id="PS00651"/>
    </source>
</evidence>
<evidence type="ECO:0000256" key="1">
    <source>
        <dbReference type="ARBA" id="ARBA00010605"/>
    </source>
</evidence>
<dbReference type="GO" id="GO:1990904">
    <property type="term" value="C:ribonucleoprotein complex"/>
    <property type="evidence" value="ECO:0007669"/>
    <property type="project" value="UniProtKB-KW"/>
</dbReference>
<proteinExistence type="inferred from homology"/>
<dbReference type="OrthoDB" id="9788336at2"/>
<comment type="similarity">
    <text evidence="1 7">Belongs to the bacterial ribosomal protein bL9 family.</text>
</comment>
<dbReference type="RefSeq" id="WP_093395013.1">
    <property type="nucleotide sequence ID" value="NZ_FOUU01000005.1"/>
</dbReference>
<keyword evidence="3 7" id="KW-0694">RNA-binding</keyword>
<dbReference type="Pfam" id="PF01281">
    <property type="entry name" value="Ribosomal_L9_N"/>
    <property type="match status" value="1"/>
</dbReference>
<dbReference type="Pfam" id="PF03948">
    <property type="entry name" value="Ribosomal_L9_C"/>
    <property type="match status" value="1"/>
</dbReference>
<protein>
    <recommendedName>
        <fullName evidence="6 7">Large ribosomal subunit protein bL9</fullName>
    </recommendedName>
</protein>
<sequence length="168" mass="18522">MKAVEVILCEHVPSLGNIGEIVRVAPGYARNYLIPRGLALPATGKNIRELEHRKMLLAKKREEFRKQMLSVAEKLNNVTLTMVRKVAEGDKLYGSVSATDILEALEEQGFTGLAKKNILLDQPIKKVGEFKITIKVESDIKAQITVLVVPEGAETPTGDTTPVEETEE</sequence>
<dbReference type="InterPro" id="IPR020070">
    <property type="entry name" value="Ribosomal_bL9_N"/>
</dbReference>
<name>A0A1I4U8U4_9BACT</name>
<dbReference type="EMBL" id="FOUU01000005">
    <property type="protein sequence ID" value="SFM85382.1"/>
    <property type="molecule type" value="Genomic_DNA"/>
</dbReference>
<evidence type="ECO:0000256" key="6">
    <source>
        <dbReference type="ARBA" id="ARBA00035292"/>
    </source>
</evidence>
<comment type="function">
    <text evidence="7">Binds to the 23S rRNA.</text>
</comment>
<reference evidence="9 10" key="1">
    <citation type="submission" date="2016-10" db="EMBL/GenBank/DDBJ databases">
        <authorList>
            <person name="de Groot N.N."/>
        </authorList>
    </citation>
    <scope>NUCLEOTIDE SEQUENCE [LARGE SCALE GENOMIC DNA]</scope>
    <source>
        <strain evidence="9 10">DSM 9990</strain>
    </source>
</reference>
<evidence type="ECO:0000256" key="4">
    <source>
        <dbReference type="ARBA" id="ARBA00022980"/>
    </source>
</evidence>
<dbReference type="Proteomes" id="UP000199611">
    <property type="component" value="Unassembled WGS sequence"/>
</dbReference>
<dbReference type="InterPro" id="IPR036935">
    <property type="entry name" value="Ribosomal_bL9_N_sf"/>
</dbReference>
<dbReference type="HAMAP" id="MF_00503">
    <property type="entry name" value="Ribosomal_bL9"/>
    <property type="match status" value="1"/>
</dbReference>
<dbReference type="InterPro" id="IPR020069">
    <property type="entry name" value="Ribosomal_bL9_C"/>
</dbReference>
<dbReference type="GO" id="GO:0003735">
    <property type="term" value="F:structural constituent of ribosome"/>
    <property type="evidence" value="ECO:0007669"/>
    <property type="project" value="InterPro"/>
</dbReference>
<evidence type="ECO:0000256" key="5">
    <source>
        <dbReference type="ARBA" id="ARBA00023274"/>
    </source>
</evidence>
<dbReference type="Gene3D" id="3.40.5.10">
    <property type="entry name" value="Ribosomal protein L9, N-terminal domain"/>
    <property type="match status" value="1"/>
</dbReference>
<evidence type="ECO:0000313" key="9">
    <source>
        <dbReference type="EMBL" id="SFM85382.1"/>
    </source>
</evidence>
<evidence type="ECO:0000256" key="3">
    <source>
        <dbReference type="ARBA" id="ARBA00022884"/>
    </source>
</evidence>
<dbReference type="InterPro" id="IPR020594">
    <property type="entry name" value="Ribosomal_bL9_bac/chp"/>
</dbReference>
<dbReference type="AlphaFoldDB" id="A0A1I4U8U4"/>